<dbReference type="Pfam" id="PF13445">
    <property type="entry name" value="zf-RING_UBOX"/>
    <property type="match status" value="1"/>
</dbReference>
<dbReference type="Proteomes" id="UP001142489">
    <property type="component" value="Unassembled WGS sequence"/>
</dbReference>
<evidence type="ECO:0000256" key="10">
    <source>
        <dbReference type="SAM" id="Phobius"/>
    </source>
</evidence>
<dbReference type="SMART" id="SM00184">
    <property type="entry name" value="RING"/>
    <property type="match status" value="1"/>
</dbReference>
<keyword evidence="5" id="KW-0862">Zinc</keyword>
<evidence type="ECO:0000259" key="11">
    <source>
        <dbReference type="PROSITE" id="PS50089"/>
    </source>
</evidence>
<dbReference type="SUPFAM" id="SSF57850">
    <property type="entry name" value="RING/U-box"/>
    <property type="match status" value="1"/>
</dbReference>
<dbReference type="PANTHER" id="PTHR46675:SF4">
    <property type="entry name" value="E3 UBIQUITIN-PROTEIN LIGASE RNF182"/>
    <property type="match status" value="1"/>
</dbReference>
<keyword evidence="13" id="KW-1185">Reference proteome</keyword>
<keyword evidence="10" id="KW-0472">Membrane</keyword>
<dbReference type="EMBL" id="JAPFRF010000018">
    <property type="protein sequence ID" value="KAJ7308070.1"/>
    <property type="molecule type" value="Genomic_DNA"/>
</dbReference>
<keyword evidence="10" id="KW-1133">Transmembrane helix</keyword>
<evidence type="ECO:0000313" key="12">
    <source>
        <dbReference type="EMBL" id="KAJ7308070.1"/>
    </source>
</evidence>
<dbReference type="InterPro" id="IPR042285">
    <property type="entry name" value="RNF182"/>
</dbReference>
<dbReference type="PANTHER" id="PTHR46675">
    <property type="entry name" value="E3 UBIQUITIN-PROTEIN LIGASE RNF182"/>
    <property type="match status" value="1"/>
</dbReference>
<keyword evidence="4 8" id="KW-0863">Zinc-finger</keyword>
<protein>
    <recommendedName>
        <fullName evidence="2">E3 ubiquitin-protein ligase RNF182</fullName>
    </recommendedName>
    <alternativeName>
        <fullName evidence="7">RING finger protein 182</fullName>
    </alternativeName>
    <alternativeName>
        <fullName evidence="6">RING-type E3 ubiquitin transferase RNF182</fullName>
    </alternativeName>
</protein>
<keyword evidence="10" id="KW-0812">Transmembrane</keyword>
<keyword evidence="3" id="KW-0479">Metal-binding</keyword>
<evidence type="ECO:0000256" key="7">
    <source>
        <dbReference type="ARBA" id="ARBA00031239"/>
    </source>
</evidence>
<name>A0A9Q0XAC2_9SAUR</name>
<feature type="domain" description="RING-type" evidence="11">
    <location>
        <begin position="195"/>
        <end position="244"/>
    </location>
</feature>
<feature type="transmembrane region" description="Helical" evidence="10">
    <location>
        <begin position="334"/>
        <end position="367"/>
    </location>
</feature>
<organism evidence="12 13">
    <name type="scientific">Phrynocephalus forsythii</name>
    <dbReference type="NCBI Taxonomy" id="171643"/>
    <lineage>
        <taxon>Eukaryota</taxon>
        <taxon>Metazoa</taxon>
        <taxon>Chordata</taxon>
        <taxon>Craniata</taxon>
        <taxon>Vertebrata</taxon>
        <taxon>Euteleostomi</taxon>
        <taxon>Lepidosauria</taxon>
        <taxon>Squamata</taxon>
        <taxon>Bifurcata</taxon>
        <taxon>Unidentata</taxon>
        <taxon>Episquamata</taxon>
        <taxon>Toxicofera</taxon>
        <taxon>Iguania</taxon>
        <taxon>Acrodonta</taxon>
        <taxon>Agamidae</taxon>
        <taxon>Agaminae</taxon>
        <taxon>Phrynocephalus</taxon>
    </lineage>
</organism>
<feature type="region of interest" description="Disordered" evidence="9">
    <location>
        <begin position="119"/>
        <end position="151"/>
    </location>
</feature>
<dbReference type="PROSITE" id="PS00518">
    <property type="entry name" value="ZF_RING_1"/>
    <property type="match status" value="1"/>
</dbReference>
<dbReference type="Gene3D" id="3.30.40.10">
    <property type="entry name" value="Zinc/RING finger domain, C3HC4 (zinc finger)"/>
    <property type="match status" value="1"/>
</dbReference>
<sequence>MAAAGPEPEETAVGVLEPVCPSGFFKPGTGPATEPSRGTTPVLEARGETGDGAEGCAAGTVPTAGFPGRGDVQAEDGPPAGVGEEPDHGGATQGEDTDVACGGAGSSYAEAECLLPQGREESAEGLAPAGRPEESWRTETGPDAPVGKDNGQREYVCLLEEEEEEEDQGLVQEKHKATAQSCRLQVEDCEEELECPICTELYDLEGHRPALLNCSHALCAHCLRAILEASSAADIGRVCCPLCRQKTPMVEWEICRLQEELMLLSGAPDPASVGPPLAAFSPLPARRPGFWGGVEHRFQVRFRTTRMVGFLPCLRYPPGLIGGLARLERRCPAGYHLALLGLLAAEMLSLSLVFLPIALLLLLFLVLDR</sequence>
<dbReference type="InterPro" id="IPR013083">
    <property type="entry name" value="Znf_RING/FYVE/PHD"/>
</dbReference>
<evidence type="ECO:0000256" key="9">
    <source>
        <dbReference type="SAM" id="MobiDB-lite"/>
    </source>
</evidence>
<dbReference type="InterPro" id="IPR017907">
    <property type="entry name" value="Znf_RING_CS"/>
</dbReference>
<proteinExistence type="predicted"/>
<evidence type="ECO:0000256" key="6">
    <source>
        <dbReference type="ARBA" id="ARBA00030086"/>
    </source>
</evidence>
<dbReference type="PROSITE" id="PS50089">
    <property type="entry name" value="ZF_RING_2"/>
    <property type="match status" value="1"/>
</dbReference>
<comment type="subunit">
    <text evidence="1">Interacts with ATP6V0C.</text>
</comment>
<reference evidence="12" key="1">
    <citation type="journal article" date="2023" name="DNA Res.">
        <title>Chromosome-level genome assembly of Phrynocephalus forsythii using third-generation DNA sequencing and Hi-C analysis.</title>
        <authorList>
            <person name="Qi Y."/>
            <person name="Zhao W."/>
            <person name="Zhao Y."/>
            <person name="Niu C."/>
            <person name="Cao S."/>
            <person name="Zhang Y."/>
        </authorList>
    </citation>
    <scope>NUCLEOTIDE SEQUENCE</scope>
    <source>
        <tissue evidence="12">Muscle</tissue>
    </source>
</reference>
<dbReference type="OrthoDB" id="8062037at2759"/>
<comment type="caution">
    <text evidence="12">The sequence shown here is derived from an EMBL/GenBank/DDBJ whole genome shotgun (WGS) entry which is preliminary data.</text>
</comment>
<evidence type="ECO:0000256" key="1">
    <source>
        <dbReference type="ARBA" id="ARBA00011482"/>
    </source>
</evidence>
<gene>
    <name evidence="12" type="ORF">JRQ81_008575</name>
</gene>
<dbReference type="InterPro" id="IPR027370">
    <property type="entry name" value="Znf-RING_euk"/>
</dbReference>
<dbReference type="InterPro" id="IPR001841">
    <property type="entry name" value="Znf_RING"/>
</dbReference>
<evidence type="ECO:0000256" key="4">
    <source>
        <dbReference type="ARBA" id="ARBA00022771"/>
    </source>
</evidence>
<evidence type="ECO:0000256" key="2">
    <source>
        <dbReference type="ARBA" id="ARBA00014050"/>
    </source>
</evidence>
<accession>A0A9Q0XAC2</accession>
<feature type="region of interest" description="Disordered" evidence="9">
    <location>
        <begin position="1"/>
        <end position="103"/>
    </location>
</feature>
<dbReference type="GO" id="GO:0008270">
    <property type="term" value="F:zinc ion binding"/>
    <property type="evidence" value="ECO:0007669"/>
    <property type="project" value="UniProtKB-KW"/>
</dbReference>
<evidence type="ECO:0000256" key="5">
    <source>
        <dbReference type="ARBA" id="ARBA00022833"/>
    </source>
</evidence>
<dbReference type="AlphaFoldDB" id="A0A9Q0XAC2"/>
<evidence type="ECO:0000256" key="8">
    <source>
        <dbReference type="PROSITE-ProRule" id="PRU00175"/>
    </source>
</evidence>
<evidence type="ECO:0000313" key="13">
    <source>
        <dbReference type="Proteomes" id="UP001142489"/>
    </source>
</evidence>
<evidence type="ECO:0000256" key="3">
    <source>
        <dbReference type="ARBA" id="ARBA00022723"/>
    </source>
</evidence>